<feature type="domain" description="Enoyl reductase (ER)" evidence="6">
    <location>
        <begin position="17"/>
        <end position="337"/>
    </location>
</feature>
<dbReference type="Pfam" id="PF00107">
    <property type="entry name" value="ADH_zinc_N"/>
    <property type="match status" value="1"/>
</dbReference>
<comment type="cofactor">
    <cofactor evidence="1">
        <name>Mn(2+)</name>
        <dbReference type="ChEBI" id="CHEBI:29035"/>
    </cofactor>
</comment>
<dbReference type="VEuPathDB" id="FungiDB:An12g00170"/>
<dbReference type="CDD" id="cd05312">
    <property type="entry name" value="NAD_bind_1_malic_enz"/>
    <property type="match status" value="1"/>
</dbReference>
<dbReference type="Gene3D" id="3.40.50.720">
    <property type="entry name" value="NAD(P)-binding Rossmann-like Domain"/>
    <property type="match status" value="2"/>
</dbReference>
<dbReference type="GO" id="GO:0051287">
    <property type="term" value="F:NAD binding"/>
    <property type="evidence" value="ECO:0007669"/>
    <property type="project" value="InterPro"/>
</dbReference>
<dbReference type="InterPro" id="IPR020843">
    <property type="entry name" value="ER"/>
</dbReference>
<dbReference type="InterPro" id="IPR001891">
    <property type="entry name" value="Malic_OxRdtase"/>
</dbReference>
<dbReference type="InterPro" id="IPR013149">
    <property type="entry name" value="ADH-like_C"/>
</dbReference>
<evidence type="ECO:0000313" key="10">
    <source>
        <dbReference type="Proteomes" id="UP000068243"/>
    </source>
</evidence>
<dbReference type="SUPFAM" id="SSF51735">
    <property type="entry name" value="NAD(P)-binding Rossmann-fold domains"/>
    <property type="match status" value="2"/>
</dbReference>
<organism evidence="9 10">
    <name type="scientific">Aspergillus niger</name>
    <dbReference type="NCBI Taxonomy" id="5061"/>
    <lineage>
        <taxon>Eukaryota</taxon>
        <taxon>Fungi</taxon>
        <taxon>Dikarya</taxon>
        <taxon>Ascomycota</taxon>
        <taxon>Pezizomycotina</taxon>
        <taxon>Eurotiomycetes</taxon>
        <taxon>Eurotiomycetidae</taxon>
        <taxon>Eurotiales</taxon>
        <taxon>Aspergillaceae</taxon>
        <taxon>Aspergillus</taxon>
        <taxon>Aspergillus subgen. Circumdati</taxon>
    </lineage>
</organism>
<evidence type="ECO:0000259" key="8">
    <source>
        <dbReference type="SMART" id="SM01274"/>
    </source>
</evidence>
<dbReference type="CDD" id="cd08241">
    <property type="entry name" value="QOR1"/>
    <property type="match status" value="1"/>
</dbReference>
<dbReference type="PANTHER" id="PTHR23406">
    <property type="entry name" value="MALIC ENZYME-RELATED"/>
    <property type="match status" value="1"/>
</dbReference>
<dbReference type="GO" id="GO:0005829">
    <property type="term" value="C:cytosol"/>
    <property type="evidence" value="ECO:0007669"/>
    <property type="project" value="TreeGrafter"/>
</dbReference>
<reference evidence="10" key="1">
    <citation type="journal article" date="2016" name="Genome Announc.">
        <title>Draft genome sequence of Aspergillus niger strain An76.</title>
        <authorList>
            <person name="Gong W."/>
            <person name="Cheng Z."/>
            <person name="Zhang H."/>
            <person name="Liu L."/>
            <person name="Gao P."/>
            <person name="Wang L."/>
        </authorList>
    </citation>
    <scope>NUCLEOTIDE SEQUENCE [LARGE SCALE GENOMIC DNA]</scope>
    <source>
        <strain evidence="10">An76</strain>
    </source>
</reference>
<dbReference type="VEuPathDB" id="FungiDB:ASPNIDRAFT2_1157095"/>
<dbReference type="PROSITE" id="PS00331">
    <property type="entry name" value="MALIC_ENZYMES"/>
    <property type="match status" value="1"/>
</dbReference>
<dbReference type="SMART" id="SM01274">
    <property type="entry name" value="malic"/>
    <property type="match status" value="1"/>
</dbReference>
<dbReference type="Proteomes" id="UP000068243">
    <property type="component" value="Unassembled WGS sequence"/>
</dbReference>
<evidence type="ECO:0000259" key="6">
    <source>
        <dbReference type="SMART" id="SM00829"/>
    </source>
</evidence>
<dbReference type="InterPro" id="IPR012302">
    <property type="entry name" value="Malic_NAD-bd"/>
</dbReference>
<dbReference type="InterPro" id="IPR012301">
    <property type="entry name" value="Malic_N_dom"/>
</dbReference>
<dbReference type="SMART" id="SM00919">
    <property type="entry name" value="Malic_M"/>
    <property type="match status" value="1"/>
</dbReference>
<dbReference type="OrthoDB" id="5365701at2759"/>
<evidence type="ECO:0000256" key="5">
    <source>
        <dbReference type="RuleBase" id="RU003426"/>
    </source>
</evidence>
<evidence type="ECO:0000313" key="9">
    <source>
        <dbReference type="EMBL" id="GAQ46375.1"/>
    </source>
</evidence>
<dbReference type="GO" id="GO:0005739">
    <property type="term" value="C:mitochondrion"/>
    <property type="evidence" value="ECO:0007669"/>
    <property type="project" value="TreeGrafter"/>
</dbReference>
<dbReference type="PaxDb" id="5061-CADANGAP00009287"/>
<dbReference type="Gene3D" id="3.90.180.10">
    <property type="entry name" value="Medium-chain alcohol dehydrogenases, catalytic domain"/>
    <property type="match status" value="1"/>
</dbReference>
<dbReference type="PROSITE" id="PS01162">
    <property type="entry name" value="QOR_ZETA_CRYSTAL"/>
    <property type="match status" value="1"/>
</dbReference>
<dbReference type="Pfam" id="PF00390">
    <property type="entry name" value="malic"/>
    <property type="match status" value="1"/>
</dbReference>
<proteinExistence type="inferred from homology"/>
<dbReference type="Gene3D" id="3.40.50.10380">
    <property type="entry name" value="Malic enzyme, N-terminal domain"/>
    <property type="match status" value="1"/>
</dbReference>
<dbReference type="SUPFAM" id="SSF50129">
    <property type="entry name" value="GroES-like"/>
    <property type="match status" value="1"/>
</dbReference>
<dbReference type="VEuPathDB" id="FungiDB:M747DRAFT_279701"/>
<dbReference type="SMART" id="SM00829">
    <property type="entry name" value="PKS_ER"/>
    <property type="match status" value="1"/>
</dbReference>
<dbReference type="GO" id="GO:0004471">
    <property type="term" value="F:malate dehydrogenase (decarboxylating) (NAD+) activity"/>
    <property type="evidence" value="ECO:0007669"/>
    <property type="project" value="TreeGrafter"/>
</dbReference>
<dbReference type="GO" id="GO:0008270">
    <property type="term" value="F:zinc ion binding"/>
    <property type="evidence" value="ECO:0007669"/>
    <property type="project" value="InterPro"/>
</dbReference>
<dbReference type="InterPro" id="IPR046346">
    <property type="entry name" value="Aminoacid_DH-like_N_sf"/>
</dbReference>
<dbReference type="InterPro" id="IPR011032">
    <property type="entry name" value="GroES-like_sf"/>
</dbReference>
<dbReference type="VEuPathDB" id="FungiDB:ASPNIDRAFT2_1172356"/>
<feature type="domain" description="Malic enzyme NAD-binding" evidence="7">
    <location>
        <begin position="748"/>
        <end position="1030"/>
    </location>
</feature>
<dbReference type="AlphaFoldDB" id="A0A100ISA0"/>
<evidence type="ECO:0000256" key="2">
    <source>
        <dbReference type="ARBA" id="ARBA00008785"/>
    </source>
</evidence>
<protein>
    <recommendedName>
        <fullName evidence="5">Malic enzyme</fullName>
    </recommendedName>
</protein>
<keyword evidence="3 5" id="KW-0479">Metal-binding</keyword>
<sequence length="1071" mass="117421">MRAIQVKEYVKVGNNEGPQDLQVATLPTPSPSATEYLIEIHSAGTNFFDLLQIQGKYQHQPPLPWIGGAEFAGTILAVPTKAQSPRFKVGDRVFGATQGAYATHILAPEHTLLPVPAGWSFEDAAGLFVTAPTSYGGLVHRANVQPGDWVLVHAAAGGVGLAAVQIAKAKGATVIATAGTERKRQIARQFGADHVIDYREKSWPEEVKRLCAQHRSGNGKAGVDIVYDPVGMIEASLKCVAWNARLLVIGFAAGKIEKVALNRVLLKNVSLVGLHWGQYARFEKETVQTVWKGIFDLVAQGKFKGTAFKDESFVGLESVPRALQALGGRETWGKVVVKIIDDDAVAGKNRGFTIGSPYCINAPEYKADGSFDVASTSSRQSPLRHSHISVILVQLLHQSFLSGPDYAASSLGLPVFRLSDKQAWIGETFRLVLTPLSFNGSFSPETYTQPTISHFFAAAPYISHVGCENVYIVEIFQVQSSSSGLVWTFGVPGRDALQSCQFNKGSAFTEEERRTFKLHGLLPPNIQTLEEQVQRAYEQYSSRDNDLAKNTFMASMKAQNEVLYYKLIDTHLKEMLSIIYTPTEGDAIQNYSRLFRKPEGCFLNIRDQDRIDECLSNFSRGEEVDYIVVSDGEEILGIGDQGVGAILISVAKLALTTLCAGIHPSRQLPVVLDCGTDNESLLKDELYLGLRQSRVRGEEYDQFVEKFVETARKRFPRAYIHFEDFGLHNAKRILDKFKSRIPCFNDDIQGTGCVTLAALLSGFHVGGIKLEDARVVVFGSGSAGTGIAEQLADTIATETHKSKEEASKQIWCLDKPGLLVKSLGDQLTPAQVPFARDDKEWPDADSRDLLSVVKKVKPHALIGTSTKPNSFTEDVIREMAKHVEKPIIFPLSNPTRLHEAQPEDINRWTDGRALIATGSPFPPVDRNGGKYEIGMCFSHYVAKIGSSQLMPGSLDLAAECNNSTCFPGIGLGAVLSRTRTLSNKMLVGAVKALAARSPALQDPDGPLLPDVKDVRELSVDIAKAVIKTAVEEGHAQEEGIPANEDELEEWIRAQMWEPVYRPLVKPQQQQQ</sequence>
<comment type="similarity">
    <text evidence="2 5">Belongs to the malic enzymes family.</text>
</comment>
<accession>A0A100ISA0</accession>
<gene>
    <name evidence="9" type="ORF">ABL_09036</name>
</gene>
<dbReference type="InterPro" id="IPR015884">
    <property type="entry name" value="Malic_enzyme_CS"/>
</dbReference>
<dbReference type="InterPro" id="IPR037062">
    <property type="entry name" value="Malic_N_dom_sf"/>
</dbReference>
<dbReference type="PRINTS" id="PR00072">
    <property type="entry name" value="MALOXRDTASE"/>
</dbReference>
<dbReference type="EMBL" id="BCMY01000021">
    <property type="protein sequence ID" value="GAQ46375.1"/>
    <property type="molecule type" value="Genomic_DNA"/>
</dbReference>
<dbReference type="InterPro" id="IPR013154">
    <property type="entry name" value="ADH-like_N"/>
</dbReference>
<evidence type="ECO:0000259" key="7">
    <source>
        <dbReference type="SMART" id="SM00919"/>
    </source>
</evidence>
<feature type="domain" description="Malic enzyme N-terminal" evidence="8">
    <location>
        <begin position="557"/>
        <end position="738"/>
    </location>
</feature>
<comment type="caution">
    <text evidence="9">The sequence shown here is derived from an EMBL/GenBank/DDBJ whole genome shotgun (WGS) entry which is preliminary data.</text>
</comment>
<evidence type="ECO:0000256" key="4">
    <source>
        <dbReference type="ARBA" id="ARBA00023027"/>
    </source>
</evidence>
<dbReference type="PANTHER" id="PTHR23406:SF34">
    <property type="entry name" value="NAD-DEPENDENT MALIC ENZYME, MITOCHONDRIAL"/>
    <property type="match status" value="1"/>
</dbReference>
<name>A0A100ISA0_ASPNG</name>
<evidence type="ECO:0000256" key="1">
    <source>
        <dbReference type="ARBA" id="ARBA00001936"/>
    </source>
</evidence>
<dbReference type="InterPro" id="IPR002364">
    <property type="entry name" value="Quin_OxRdtase/zeta-crystal_CS"/>
</dbReference>
<evidence type="ECO:0000256" key="3">
    <source>
        <dbReference type="ARBA" id="ARBA00022723"/>
    </source>
</evidence>
<dbReference type="NCBIfam" id="NF010052">
    <property type="entry name" value="PRK13529.1"/>
    <property type="match status" value="1"/>
</dbReference>
<dbReference type="FunFam" id="3.40.50.10380:FF:000001">
    <property type="entry name" value="NAD-dependent malic enzyme"/>
    <property type="match status" value="1"/>
</dbReference>
<dbReference type="Pfam" id="PF03949">
    <property type="entry name" value="Malic_M"/>
    <property type="match status" value="2"/>
</dbReference>
<dbReference type="Pfam" id="PF08240">
    <property type="entry name" value="ADH_N"/>
    <property type="match status" value="1"/>
</dbReference>
<dbReference type="InterPro" id="IPR036291">
    <property type="entry name" value="NAD(P)-bd_dom_sf"/>
</dbReference>
<dbReference type="SUPFAM" id="SSF53223">
    <property type="entry name" value="Aminoacid dehydrogenase-like, N-terminal domain"/>
    <property type="match status" value="1"/>
</dbReference>
<keyword evidence="4" id="KW-0520">NAD</keyword>
<dbReference type="VEuPathDB" id="FungiDB:M747DRAFT_341307"/>
<dbReference type="GO" id="GO:0006108">
    <property type="term" value="P:malate metabolic process"/>
    <property type="evidence" value="ECO:0007669"/>
    <property type="project" value="TreeGrafter"/>
</dbReference>
<dbReference type="VEuPathDB" id="FungiDB:An12g00160"/>
<dbReference type="VEuPathDB" id="FungiDB:ATCC64974_39160"/>
<keyword evidence="5" id="KW-0560">Oxidoreductase</keyword>
<dbReference type="VEuPathDB" id="FungiDB:ATCC64974_39150"/>